<dbReference type="EMBL" id="HBEQ01001383">
    <property type="protein sequence ID" value="CAD8513670.1"/>
    <property type="molecule type" value="Transcribed_RNA"/>
</dbReference>
<protein>
    <recommendedName>
        <fullName evidence="8">Acetolactate synthase</fullName>
    </recommendedName>
</protein>
<dbReference type="PANTHER" id="PTHR18968:SF142">
    <property type="entry name" value="ACETOLACTATE SYNTHASE"/>
    <property type="match status" value="1"/>
</dbReference>
<evidence type="ECO:0000259" key="4">
    <source>
        <dbReference type="Pfam" id="PF00205"/>
    </source>
</evidence>
<evidence type="ECO:0000256" key="2">
    <source>
        <dbReference type="ARBA" id="ARBA00023052"/>
    </source>
</evidence>
<accession>A0A7S0I7W9</accession>
<dbReference type="AlphaFoldDB" id="A0A7S0I7W9"/>
<dbReference type="Pfam" id="PF00205">
    <property type="entry name" value="TPP_enzyme_M"/>
    <property type="match status" value="1"/>
</dbReference>
<sequence>MSEVKGSDLVAHFLKAKGIEIAFGIIGSANSHIFDSINELGFTRVITTHHEQSAVLAAGAVFRASGKLSVALVTAGAGASNAVTGVVSNWADSIPCLIIAGQEGTQHLRSDCGRRMFGTQGYDSAKMVSDVSKYSKTIMNVSAIQDELEIAYQLCLTPRYGPVWLDIPFDVQSSRTEQRDWNHVEIPTQNVALNSVKAILAAIEKSERPLILGGHGVRLSGAQKEFKKFVEQTNVPVTLSWSAVDLFDSSDDRFVGRWGLYGQRAANLIVQSADLIVVFGSRLAIPQVGYDFRQFARGAKLIVVDVEECKHEVHLQILGDCKYVLKTLLDLDVRAWIDKSSWWAHCLYLTNFYPLVSKEHTDDGFVNSYKFIEKLSRLLDDDHILVTDMGTALLSGHQAIQLKSNQMMFTSNGLGEMGYGLPGALGAAFACPNRNVLCLNNDGGIMMNLQELHTIVEHDLKVKVVIFNNDGYLMIKHTQQMLFKGRYVQVDKNTGVGLPDFSKLMPAFGYKYFELREWGDEGEEGKGVEVISAFLAHPSRCVLEVFMHPEQSFIPKVKGISQADGTITPAPIEDMSPFINLDELQKHLLVQPTKTSLNGKRD</sequence>
<dbReference type="InterPro" id="IPR029061">
    <property type="entry name" value="THDP-binding"/>
</dbReference>
<feature type="domain" description="Thiamine pyrophosphate enzyme central" evidence="4">
    <location>
        <begin position="196"/>
        <end position="328"/>
    </location>
</feature>
<name>A0A7S0I7W9_MICPS</name>
<dbReference type="Gene3D" id="3.40.50.1220">
    <property type="entry name" value="TPP-binding domain"/>
    <property type="match status" value="1"/>
</dbReference>
<dbReference type="GO" id="GO:0009099">
    <property type="term" value="P:L-valine biosynthetic process"/>
    <property type="evidence" value="ECO:0007669"/>
    <property type="project" value="TreeGrafter"/>
</dbReference>
<proteinExistence type="inferred from homology"/>
<dbReference type="Pfam" id="PF02775">
    <property type="entry name" value="TPP_enzyme_C"/>
    <property type="match status" value="1"/>
</dbReference>
<evidence type="ECO:0000259" key="5">
    <source>
        <dbReference type="Pfam" id="PF02775"/>
    </source>
</evidence>
<gene>
    <name evidence="7" type="ORF">MCOM1403_LOCUS1095</name>
</gene>
<feature type="domain" description="Thiamine pyrophosphate enzyme N-terminal TPP-binding" evidence="6">
    <location>
        <begin position="5"/>
        <end position="109"/>
    </location>
</feature>
<dbReference type="InterPro" id="IPR011766">
    <property type="entry name" value="TPP_enzyme_TPP-bd"/>
</dbReference>
<dbReference type="InterPro" id="IPR012001">
    <property type="entry name" value="Thiamin_PyroP_enz_TPP-bd_dom"/>
</dbReference>
<dbReference type="InterPro" id="IPR029035">
    <property type="entry name" value="DHS-like_NAD/FAD-binding_dom"/>
</dbReference>
<dbReference type="GO" id="GO:0000287">
    <property type="term" value="F:magnesium ion binding"/>
    <property type="evidence" value="ECO:0007669"/>
    <property type="project" value="InterPro"/>
</dbReference>
<reference evidence="7" key="1">
    <citation type="submission" date="2021-01" db="EMBL/GenBank/DDBJ databases">
        <authorList>
            <person name="Corre E."/>
            <person name="Pelletier E."/>
            <person name="Niang G."/>
            <person name="Scheremetjew M."/>
            <person name="Finn R."/>
            <person name="Kale V."/>
            <person name="Holt S."/>
            <person name="Cochrane G."/>
            <person name="Meng A."/>
            <person name="Brown T."/>
            <person name="Cohen L."/>
        </authorList>
    </citation>
    <scope>NUCLEOTIDE SEQUENCE</scope>
    <source>
        <strain evidence="7">CCMP1723</strain>
    </source>
</reference>
<dbReference type="GO" id="GO:0050660">
    <property type="term" value="F:flavin adenine dinucleotide binding"/>
    <property type="evidence" value="ECO:0007669"/>
    <property type="project" value="TreeGrafter"/>
</dbReference>
<evidence type="ECO:0000313" key="7">
    <source>
        <dbReference type="EMBL" id="CAD8513670.1"/>
    </source>
</evidence>
<dbReference type="SUPFAM" id="SSF52518">
    <property type="entry name" value="Thiamin diphosphate-binding fold (THDP-binding)"/>
    <property type="match status" value="2"/>
</dbReference>
<evidence type="ECO:0000256" key="3">
    <source>
        <dbReference type="RuleBase" id="RU362132"/>
    </source>
</evidence>
<dbReference type="GO" id="GO:0030976">
    <property type="term" value="F:thiamine pyrophosphate binding"/>
    <property type="evidence" value="ECO:0007669"/>
    <property type="project" value="InterPro"/>
</dbReference>
<dbReference type="Pfam" id="PF02776">
    <property type="entry name" value="TPP_enzyme_N"/>
    <property type="match status" value="1"/>
</dbReference>
<feature type="domain" description="Thiamine pyrophosphate enzyme TPP-binding" evidence="5">
    <location>
        <begin position="388"/>
        <end position="514"/>
    </location>
</feature>
<evidence type="ECO:0000259" key="6">
    <source>
        <dbReference type="Pfam" id="PF02776"/>
    </source>
</evidence>
<dbReference type="Gene3D" id="3.40.50.970">
    <property type="match status" value="2"/>
</dbReference>
<dbReference type="GO" id="GO:0003984">
    <property type="term" value="F:acetolactate synthase activity"/>
    <property type="evidence" value="ECO:0007669"/>
    <property type="project" value="TreeGrafter"/>
</dbReference>
<organism evidence="7">
    <name type="scientific">Micromonas pusilla</name>
    <name type="common">Picoplanktonic green alga</name>
    <name type="synonym">Chromulina pusilla</name>
    <dbReference type="NCBI Taxonomy" id="38833"/>
    <lineage>
        <taxon>Eukaryota</taxon>
        <taxon>Viridiplantae</taxon>
        <taxon>Chlorophyta</taxon>
        <taxon>Mamiellophyceae</taxon>
        <taxon>Mamiellales</taxon>
        <taxon>Mamiellaceae</taxon>
        <taxon>Micromonas</taxon>
    </lineage>
</organism>
<dbReference type="PANTHER" id="PTHR18968">
    <property type="entry name" value="THIAMINE PYROPHOSPHATE ENZYMES"/>
    <property type="match status" value="1"/>
</dbReference>
<dbReference type="InterPro" id="IPR012000">
    <property type="entry name" value="Thiamin_PyroP_enz_cen_dom"/>
</dbReference>
<dbReference type="InterPro" id="IPR045229">
    <property type="entry name" value="TPP_enz"/>
</dbReference>
<dbReference type="SUPFAM" id="SSF52467">
    <property type="entry name" value="DHS-like NAD/FAD-binding domain"/>
    <property type="match status" value="1"/>
</dbReference>
<dbReference type="CDD" id="cd07035">
    <property type="entry name" value="TPP_PYR_POX_like"/>
    <property type="match status" value="1"/>
</dbReference>
<dbReference type="GO" id="GO:0005948">
    <property type="term" value="C:acetolactate synthase complex"/>
    <property type="evidence" value="ECO:0007669"/>
    <property type="project" value="TreeGrafter"/>
</dbReference>
<evidence type="ECO:0000256" key="1">
    <source>
        <dbReference type="ARBA" id="ARBA00007812"/>
    </source>
</evidence>
<comment type="similarity">
    <text evidence="1 3">Belongs to the TPP enzyme family.</text>
</comment>
<keyword evidence="2 3" id="KW-0786">Thiamine pyrophosphate</keyword>
<dbReference type="GO" id="GO:0009097">
    <property type="term" value="P:isoleucine biosynthetic process"/>
    <property type="evidence" value="ECO:0007669"/>
    <property type="project" value="TreeGrafter"/>
</dbReference>
<evidence type="ECO:0008006" key="8">
    <source>
        <dbReference type="Google" id="ProtNLM"/>
    </source>
</evidence>